<dbReference type="SUPFAM" id="SSF103196">
    <property type="entry name" value="Roadblock/LC7 domain"/>
    <property type="match status" value="1"/>
</dbReference>
<keyword evidence="3" id="KW-1185">Reference proteome</keyword>
<protein>
    <recommendedName>
        <fullName evidence="1">Roadblock/LAMTOR2 domain-containing protein</fullName>
    </recommendedName>
</protein>
<dbReference type="STRING" id="415747.SAMN03097708_01835"/>
<gene>
    <name evidence="2" type="ORF">SAMN03097708_01835</name>
</gene>
<organism evidence="2 3">
    <name type="scientific">Thiohalomonas denitrificans</name>
    <dbReference type="NCBI Taxonomy" id="415747"/>
    <lineage>
        <taxon>Bacteria</taxon>
        <taxon>Pseudomonadati</taxon>
        <taxon>Pseudomonadota</taxon>
        <taxon>Gammaproteobacteria</taxon>
        <taxon>Thiohalomonadales</taxon>
        <taxon>Thiohalomonadaceae</taxon>
        <taxon>Thiohalomonas</taxon>
    </lineage>
</organism>
<name>A0A1G5QBQ3_9GAMM</name>
<dbReference type="AlphaFoldDB" id="A0A1G5QBQ3"/>
<dbReference type="SMART" id="SM00960">
    <property type="entry name" value="Robl_LC7"/>
    <property type="match status" value="1"/>
</dbReference>
<dbReference type="OrthoDB" id="8903298at2"/>
<evidence type="ECO:0000259" key="1">
    <source>
        <dbReference type="SMART" id="SM00960"/>
    </source>
</evidence>
<reference evidence="2 3" key="1">
    <citation type="submission" date="2016-10" db="EMBL/GenBank/DDBJ databases">
        <authorList>
            <person name="de Groot N.N."/>
        </authorList>
    </citation>
    <scope>NUCLEOTIDE SEQUENCE [LARGE SCALE GENOMIC DNA]</scope>
    <source>
        <strain evidence="2 3">HLD2</strain>
    </source>
</reference>
<dbReference type="Gene3D" id="3.30.450.30">
    <property type="entry name" value="Dynein light chain 2a, cytoplasmic"/>
    <property type="match status" value="1"/>
</dbReference>
<feature type="domain" description="Roadblock/LAMTOR2" evidence="1">
    <location>
        <begin position="16"/>
        <end position="106"/>
    </location>
</feature>
<sequence>MVTIPESGAHPKASQVRSVLRALNATNNDIEAAAAVTTDGLIIGSVLGDEIDQDRFGAMSASLLALAERAAAEVARGQLKQVLIDGTSGLMLLVQAGSDAVLALAAKPTPNLGRVFIDARTTAEKINILINTSSTGKEH</sequence>
<dbReference type="InterPro" id="IPR004942">
    <property type="entry name" value="Roadblock/LAMTOR2_dom"/>
</dbReference>
<dbReference type="EMBL" id="FMWD01000005">
    <property type="protein sequence ID" value="SCZ59305.1"/>
    <property type="molecule type" value="Genomic_DNA"/>
</dbReference>
<proteinExistence type="predicted"/>
<dbReference type="RefSeq" id="WP_092995746.1">
    <property type="nucleotide sequence ID" value="NZ_FMWD01000005.1"/>
</dbReference>
<evidence type="ECO:0000313" key="3">
    <source>
        <dbReference type="Proteomes" id="UP000199648"/>
    </source>
</evidence>
<accession>A0A1G5QBQ3</accession>
<evidence type="ECO:0000313" key="2">
    <source>
        <dbReference type="EMBL" id="SCZ59305.1"/>
    </source>
</evidence>
<dbReference type="Pfam" id="PF03259">
    <property type="entry name" value="Robl_LC7"/>
    <property type="match status" value="1"/>
</dbReference>
<dbReference type="Proteomes" id="UP000199648">
    <property type="component" value="Unassembled WGS sequence"/>
</dbReference>